<evidence type="ECO:0000256" key="2">
    <source>
        <dbReference type="SAM" id="MobiDB-lite"/>
    </source>
</evidence>
<dbReference type="AlphaFoldDB" id="A0ABD0ZPZ9"/>
<dbReference type="PANTHER" id="PTHR46525:SF18">
    <property type="entry name" value="SENESCENCE REGULATOR S40"/>
    <property type="match status" value="1"/>
</dbReference>
<evidence type="ECO:0000313" key="4">
    <source>
        <dbReference type="Proteomes" id="UP001558713"/>
    </source>
</evidence>
<feature type="region of interest" description="Disordered" evidence="2">
    <location>
        <begin position="163"/>
        <end position="186"/>
    </location>
</feature>
<feature type="compositionally biased region" description="Basic and acidic residues" evidence="2">
    <location>
        <begin position="41"/>
        <end position="51"/>
    </location>
</feature>
<evidence type="ECO:0000313" key="3">
    <source>
        <dbReference type="EMBL" id="KAL1188671.1"/>
    </source>
</evidence>
<comment type="caution">
    <text evidence="3">The sequence shown here is derived from an EMBL/GenBank/DDBJ whole genome shotgun (WGS) entry which is preliminary data.</text>
</comment>
<dbReference type="InterPro" id="IPR007608">
    <property type="entry name" value="Senescence_reg_S40"/>
</dbReference>
<gene>
    <name evidence="3" type="ORF">V5N11_022913</name>
</gene>
<dbReference type="EMBL" id="JBANAX010000916">
    <property type="protein sequence ID" value="KAL1188671.1"/>
    <property type="molecule type" value="Genomic_DNA"/>
</dbReference>
<dbReference type="GO" id="GO:0010150">
    <property type="term" value="P:leaf senescence"/>
    <property type="evidence" value="ECO:0007669"/>
    <property type="project" value="UniProtKB-ARBA"/>
</dbReference>
<dbReference type="Proteomes" id="UP001558713">
    <property type="component" value="Unassembled WGS sequence"/>
</dbReference>
<protein>
    <submittedName>
        <fullName evidence="3">Protein S40-5</fullName>
    </submittedName>
</protein>
<dbReference type="Pfam" id="PF04520">
    <property type="entry name" value="Senescence_reg"/>
    <property type="match status" value="1"/>
</dbReference>
<feature type="region of interest" description="Disordered" evidence="2">
    <location>
        <begin position="1"/>
        <end position="52"/>
    </location>
</feature>
<feature type="compositionally biased region" description="Low complexity" evidence="2">
    <location>
        <begin position="17"/>
        <end position="29"/>
    </location>
</feature>
<evidence type="ECO:0000256" key="1">
    <source>
        <dbReference type="ARBA" id="ARBA00034773"/>
    </source>
</evidence>
<proteinExistence type="inferred from homology"/>
<name>A0ABD0ZPZ9_CARAN</name>
<feature type="compositionally biased region" description="Gly residues" evidence="2">
    <location>
        <begin position="97"/>
        <end position="114"/>
    </location>
</feature>
<keyword evidence="4" id="KW-1185">Reference proteome</keyword>
<comment type="similarity">
    <text evidence="1">Belongs to the senescence regulator S40 family.</text>
</comment>
<accession>A0ABD0ZPZ9</accession>
<reference evidence="3 4" key="1">
    <citation type="submission" date="2024-04" db="EMBL/GenBank/DDBJ databases">
        <title>Genome assembly C_amara_ONT_v2.</title>
        <authorList>
            <person name="Yant L."/>
            <person name="Moore C."/>
            <person name="Slenker M."/>
        </authorList>
    </citation>
    <scope>NUCLEOTIDE SEQUENCE [LARGE SCALE GENOMIC DNA]</scope>
    <source>
        <tissue evidence="3">Leaf</tissue>
    </source>
</reference>
<sequence length="212" mass="22920">MARGRKLTMSQSERYLGSSYSYGDSNGNSVTDDSELTEEDIWSHAVDHSPEDPQEMMESHVAWNTRETVVRNGRVGGGLSLAFEDPSSSPSIVHQIRGGGEGDGGGVGGGGGGRIQRQLASSAPVNVPDWSKIYRVNSVESIHESEEEDDEESGMMMPPHEYLAKSQKRRSRKSGVGGGGGASVFEGVGRTLKGRELRRVRDVIWSQTGFYG</sequence>
<feature type="region of interest" description="Disordered" evidence="2">
    <location>
        <begin position="82"/>
        <end position="122"/>
    </location>
</feature>
<organism evidence="3 4">
    <name type="scientific">Cardamine amara subsp. amara</name>
    <dbReference type="NCBI Taxonomy" id="228776"/>
    <lineage>
        <taxon>Eukaryota</taxon>
        <taxon>Viridiplantae</taxon>
        <taxon>Streptophyta</taxon>
        <taxon>Embryophyta</taxon>
        <taxon>Tracheophyta</taxon>
        <taxon>Spermatophyta</taxon>
        <taxon>Magnoliopsida</taxon>
        <taxon>eudicotyledons</taxon>
        <taxon>Gunneridae</taxon>
        <taxon>Pentapetalae</taxon>
        <taxon>rosids</taxon>
        <taxon>malvids</taxon>
        <taxon>Brassicales</taxon>
        <taxon>Brassicaceae</taxon>
        <taxon>Cardamineae</taxon>
        <taxon>Cardamine</taxon>
    </lineage>
</organism>
<dbReference type="PANTHER" id="PTHR46525">
    <property type="entry name" value="EMB|CAB72159.1"/>
    <property type="match status" value="1"/>
</dbReference>